<dbReference type="EMBL" id="CP002209">
    <property type="protein sequence ID" value="ADN75249.1"/>
    <property type="molecule type" value="Genomic_DNA"/>
</dbReference>
<feature type="region of interest" description="Disordered" evidence="1">
    <location>
        <begin position="1"/>
        <end position="208"/>
    </location>
</feature>
<dbReference type="InterPro" id="IPR021136">
    <property type="entry name" value="Flagellar_hook_control-like_C"/>
</dbReference>
<dbReference type="PANTHER" id="PTHR37533">
    <property type="entry name" value="FLAGELLAR HOOK-LENGTH CONTROL PROTEIN"/>
    <property type="match status" value="1"/>
</dbReference>
<proteinExistence type="predicted"/>
<keyword evidence="4" id="KW-1185">Reference proteome</keyword>
<protein>
    <submittedName>
        <fullName evidence="3">Flagellar hook-length control protein</fullName>
    </submittedName>
</protein>
<dbReference type="Gene3D" id="3.30.750.140">
    <property type="match status" value="1"/>
</dbReference>
<feature type="domain" description="Flagellar hook-length control protein-like C-terminal" evidence="2">
    <location>
        <begin position="380"/>
        <end position="462"/>
    </location>
</feature>
<dbReference type="Proteomes" id="UP000006683">
    <property type="component" value="Chromosome"/>
</dbReference>
<evidence type="ECO:0000259" key="2">
    <source>
        <dbReference type="Pfam" id="PF02120"/>
    </source>
</evidence>
<accession>E1SUQ8</accession>
<dbReference type="STRING" id="550540.Fbal_1040"/>
<dbReference type="GeneID" id="67181285"/>
<feature type="region of interest" description="Disordered" evidence="1">
    <location>
        <begin position="453"/>
        <end position="483"/>
    </location>
</feature>
<keyword evidence="3" id="KW-0969">Cilium</keyword>
<dbReference type="HOGENOM" id="CLU_540524_0_0_6"/>
<dbReference type="eggNOG" id="COG3144">
    <property type="taxonomic scope" value="Bacteria"/>
</dbReference>
<feature type="compositionally biased region" description="Pro residues" evidence="1">
    <location>
        <begin position="224"/>
        <end position="234"/>
    </location>
</feature>
<feature type="compositionally biased region" description="Polar residues" evidence="1">
    <location>
        <begin position="107"/>
        <end position="117"/>
    </location>
</feature>
<feature type="region of interest" description="Disordered" evidence="1">
    <location>
        <begin position="222"/>
        <end position="253"/>
    </location>
</feature>
<dbReference type="InterPro" id="IPR038610">
    <property type="entry name" value="FliK-like_C_sf"/>
</dbReference>
<dbReference type="Pfam" id="PF02120">
    <property type="entry name" value="Flg_hook"/>
    <property type="match status" value="1"/>
</dbReference>
<keyword evidence="3" id="KW-0966">Cell projection</keyword>
<feature type="compositionally biased region" description="Gly residues" evidence="1">
    <location>
        <begin position="464"/>
        <end position="481"/>
    </location>
</feature>
<evidence type="ECO:0000313" key="3">
    <source>
        <dbReference type="EMBL" id="ADN75249.1"/>
    </source>
</evidence>
<keyword evidence="3" id="KW-0282">Flagellum</keyword>
<dbReference type="OrthoDB" id="1792985at2"/>
<dbReference type="CDD" id="cd17470">
    <property type="entry name" value="T3SS_Flik_C"/>
    <property type="match status" value="1"/>
</dbReference>
<reference evidence="3 4" key="1">
    <citation type="journal article" date="2010" name="Stand. Genomic Sci.">
        <title>Complete genome sequence of Ferrimonas balearica type strain (PAT).</title>
        <authorList>
            <person name="Nolan M."/>
            <person name="Sikorski J."/>
            <person name="Davenport K."/>
            <person name="Lucas S."/>
            <person name="Glavina Del Rio T."/>
            <person name="Tice H."/>
            <person name="Cheng J."/>
            <person name="Goodwin L."/>
            <person name="Pitluck S."/>
            <person name="Liolios K."/>
            <person name="Ivanova N."/>
            <person name="Mavromatis K."/>
            <person name="Ovchinnikova G."/>
            <person name="Pati A."/>
            <person name="Chen A."/>
            <person name="Palaniappan K."/>
            <person name="Land M."/>
            <person name="Hauser L."/>
            <person name="Chang Y."/>
            <person name="Jeffries C."/>
            <person name="Tapia R."/>
            <person name="Brettin T."/>
            <person name="Detter J."/>
            <person name="Han C."/>
            <person name="Yasawong M."/>
            <person name="Rohde M."/>
            <person name="Tindall B."/>
            <person name="Goker M."/>
            <person name="Woyke T."/>
            <person name="Bristow J."/>
            <person name="Eisen J."/>
            <person name="Markowitz V."/>
            <person name="Hugenholtz P."/>
            <person name="Kyrpides N."/>
            <person name="Klenk H."/>
            <person name="Lapidus A."/>
        </authorList>
    </citation>
    <scope>NUCLEOTIDE SEQUENCE [LARGE SCALE GENOMIC DNA]</scope>
    <source>
        <strain evidence="4">DSM 9799 / CCM 4581 / KCTC 23876 / PAT</strain>
    </source>
</reference>
<evidence type="ECO:0000313" key="4">
    <source>
        <dbReference type="Proteomes" id="UP000006683"/>
    </source>
</evidence>
<feature type="compositionally biased region" description="Low complexity" evidence="1">
    <location>
        <begin position="235"/>
        <end position="253"/>
    </location>
</feature>
<dbReference type="AlphaFoldDB" id="E1SUQ8"/>
<sequence length="504" mass="51138">MSHVLAAPVLTSSVTKASPASPASADSAEGAEGFAALVADAEQGQAQRDGRGTEASAKTDGGKAEPSLAGQVAAAEKPVAEGDTTELEGAEVTVPASESSDSETQDGDQSLPAQSAERQWFATEGNASELPKAEAEAQALLPSGEHPDTVAADSDGLLAQLAALDKAKRQMDGAEPVPPSEGVDTPAATPLQGAGLAGQFASAENKSDSALITDPKALLTPGMKPAPAPLPGHQPEPGAATPGGQTGAPAVPGLVATQPDGEAQLDVVPGSRLDWRLGSADTTQPVERDGTLLNASVANSANTPSAALTASTNAMAMAAPVDALDPALGGEAGEALDLDPARQLHTDTVHRQQARSAALADPALLRQPVAAERLAPELRERLAVMINTDRMTAELRLDPPELGALQVRIQMNGDQAQVQIQTQHAQARDLLEQALPRLREMLQGQGIQLADANVSHQQHSEGQADGGSGFGGQGGQGGVDGGAEDAVAHQISNRNAEGGIDFYA</sequence>
<dbReference type="KEGG" id="fbl:Fbal_1040"/>
<name>E1SUQ8_FERBD</name>
<organism evidence="3 4">
    <name type="scientific">Ferrimonas balearica (strain DSM 9799 / CCM 4581 / KCTC 23876 / PAT)</name>
    <dbReference type="NCBI Taxonomy" id="550540"/>
    <lineage>
        <taxon>Bacteria</taxon>
        <taxon>Pseudomonadati</taxon>
        <taxon>Pseudomonadota</taxon>
        <taxon>Gammaproteobacteria</taxon>
        <taxon>Alteromonadales</taxon>
        <taxon>Ferrimonadaceae</taxon>
        <taxon>Ferrimonas</taxon>
    </lineage>
</organism>
<dbReference type="InterPro" id="IPR052563">
    <property type="entry name" value="FliK"/>
</dbReference>
<feature type="compositionally biased region" description="Low complexity" evidence="1">
    <location>
        <begin position="151"/>
        <end position="164"/>
    </location>
</feature>
<gene>
    <name evidence="3" type="ordered locus">Fbal_1040</name>
</gene>
<dbReference type="RefSeq" id="WP_013344555.1">
    <property type="nucleotide sequence ID" value="NC_014541.1"/>
</dbReference>
<evidence type="ECO:0000256" key="1">
    <source>
        <dbReference type="SAM" id="MobiDB-lite"/>
    </source>
</evidence>
<dbReference type="PANTHER" id="PTHR37533:SF2">
    <property type="entry name" value="FLAGELLAR HOOK-LENGTH CONTROL PROTEIN"/>
    <property type="match status" value="1"/>
</dbReference>
<feature type="compositionally biased region" description="Low complexity" evidence="1">
    <location>
        <begin position="17"/>
        <end position="36"/>
    </location>
</feature>